<evidence type="ECO:0000313" key="2">
    <source>
        <dbReference type="Proteomes" id="UP000034050"/>
    </source>
</evidence>
<name>A0A0G1CJH0_9BACT</name>
<dbReference type="Proteomes" id="UP000034050">
    <property type="component" value="Unassembled WGS sequence"/>
</dbReference>
<evidence type="ECO:0000313" key="1">
    <source>
        <dbReference type="EMBL" id="KKS85634.1"/>
    </source>
</evidence>
<comment type="caution">
    <text evidence="1">The sequence shown here is derived from an EMBL/GenBank/DDBJ whole genome shotgun (WGS) entry which is preliminary data.</text>
</comment>
<dbReference type="EMBL" id="LCFD01000016">
    <property type="protein sequence ID" value="KKS85634.1"/>
    <property type="molecule type" value="Genomic_DNA"/>
</dbReference>
<accession>A0A0G1CJH0</accession>
<protein>
    <submittedName>
        <fullName evidence="1">Uncharacterized protein</fullName>
    </submittedName>
</protein>
<organism evidence="1 2">
    <name type="scientific">Candidatus Gottesmanbacteria bacterium GW2011_GWB1_43_11</name>
    <dbReference type="NCBI Taxonomy" id="1618446"/>
    <lineage>
        <taxon>Bacteria</taxon>
        <taxon>Candidatus Gottesmaniibacteriota</taxon>
    </lineage>
</organism>
<gene>
    <name evidence="1" type="ORF">UV61_C0016G0006</name>
</gene>
<proteinExistence type="predicted"/>
<sequence>MQVTILVSGNTVDGKLGQEMIADGATRVYHLGVGRSGKPLTFAIGCNLEEAGDEGATIAIEGDKVDFFMEGVRYIPYLREKKTRTTKGEGEPRTVDYEVQYGDLVPGSYRVENPTDKGFFLDLNIGVKPQP</sequence>
<dbReference type="STRING" id="1618446.UV61_C0016G0006"/>
<dbReference type="AlphaFoldDB" id="A0A0G1CJH0"/>
<reference evidence="1 2" key="1">
    <citation type="journal article" date="2015" name="Nature">
        <title>rRNA introns, odd ribosomes, and small enigmatic genomes across a large radiation of phyla.</title>
        <authorList>
            <person name="Brown C.T."/>
            <person name="Hug L.A."/>
            <person name="Thomas B.C."/>
            <person name="Sharon I."/>
            <person name="Castelle C.J."/>
            <person name="Singh A."/>
            <person name="Wilkins M.J."/>
            <person name="Williams K.H."/>
            <person name="Banfield J.F."/>
        </authorList>
    </citation>
    <scope>NUCLEOTIDE SEQUENCE [LARGE SCALE GENOMIC DNA]</scope>
</reference>